<comment type="caution">
    <text evidence="1">The sequence shown here is derived from an EMBL/GenBank/DDBJ whole genome shotgun (WGS) entry which is preliminary data.</text>
</comment>
<gene>
    <name evidence="1" type="ORF">WN50_01525</name>
</gene>
<proteinExistence type="predicted"/>
<sequence>MGYLRVNPSIYKPRNERGKMIQECIQKAMQAAQYEILEYNESFYGSIPNGYAITGSTGDVFMIHHRDSTGLFYLTGRVY</sequence>
<reference evidence="1 2" key="1">
    <citation type="submission" date="2015-06" db="EMBL/GenBank/DDBJ databases">
        <title>Draft genome assembly of filamentous brackish cyanobacterium Limnoraphis robusta strain CS-951.</title>
        <authorList>
            <person name="Willis A."/>
            <person name="Parks M."/>
            <person name="Burford M.A."/>
        </authorList>
    </citation>
    <scope>NUCLEOTIDE SEQUENCE [LARGE SCALE GENOMIC DNA]</scope>
    <source>
        <strain evidence="1 2">CS-951</strain>
    </source>
</reference>
<evidence type="ECO:0000313" key="1">
    <source>
        <dbReference type="EMBL" id="KKD39783.1"/>
    </source>
</evidence>
<dbReference type="AlphaFoldDB" id="A0A0F5YLZ2"/>
<evidence type="ECO:0000313" key="2">
    <source>
        <dbReference type="Proteomes" id="UP000033607"/>
    </source>
</evidence>
<organism evidence="1 2">
    <name type="scientific">Limnoraphis robusta CS-951</name>
    <dbReference type="NCBI Taxonomy" id="1637645"/>
    <lineage>
        <taxon>Bacteria</taxon>
        <taxon>Bacillati</taxon>
        <taxon>Cyanobacteriota</taxon>
        <taxon>Cyanophyceae</taxon>
        <taxon>Oscillatoriophycideae</taxon>
        <taxon>Oscillatoriales</taxon>
        <taxon>Sirenicapillariaceae</taxon>
        <taxon>Limnoraphis</taxon>
    </lineage>
</organism>
<accession>A0A0F5YLZ2</accession>
<dbReference type="EMBL" id="LATL02000017">
    <property type="protein sequence ID" value="KKD39783.1"/>
    <property type="molecule type" value="Genomic_DNA"/>
</dbReference>
<name>A0A0F5YLZ2_9CYAN</name>
<dbReference type="Pfam" id="PF21748">
    <property type="entry name" value="UPF0150"/>
    <property type="match status" value="1"/>
</dbReference>
<dbReference type="InterPro" id="IPR049389">
    <property type="entry name" value="TTHA0281-like"/>
</dbReference>
<dbReference type="Proteomes" id="UP000033607">
    <property type="component" value="Unassembled WGS sequence"/>
</dbReference>
<protein>
    <submittedName>
        <fullName evidence="1">Uncharacterized protein</fullName>
    </submittedName>
</protein>
<dbReference type="RefSeq" id="WP_046276733.1">
    <property type="nucleotide sequence ID" value="NZ_LATL02000017.1"/>
</dbReference>
<dbReference type="OrthoDB" id="7068289at2"/>